<dbReference type="PANTHER" id="PTHR30086:SF20">
    <property type="entry name" value="ARGININE EXPORTER PROTEIN ARGO-RELATED"/>
    <property type="match status" value="1"/>
</dbReference>
<dbReference type="EMBL" id="JARAOX010000168">
    <property type="protein sequence ID" value="MDD9783138.1"/>
    <property type="molecule type" value="Genomic_DNA"/>
</dbReference>
<accession>A0ABD4WSE7</accession>
<evidence type="ECO:0000256" key="6">
    <source>
        <dbReference type="SAM" id="Phobius"/>
    </source>
</evidence>
<feature type="transmembrane region" description="Helical" evidence="6">
    <location>
        <begin position="6"/>
        <end position="30"/>
    </location>
</feature>
<keyword evidence="3 6" id="KW-0812">Transmembrane</keyword>
<name>A0ABD4WSE7_PRIMG</name>
<dbReference type="RefSeq" id="WP_274588914.1">
    <property type="nucleotide sequence ID" value="NZ_JARAOX010000168.1"/>
</dbReference>
<dbReference type="GO" id="GO:0005886">
    <property type="term" value="C:plasma membrane"/>
    <property type="evidence" value="ECO:0007669"/>
    <property type="project" value="UniProtKB-SubCell"/>
</dbReference>
<keyword evidence="4 6" id="KW-1133">Transmembrane helix</keyword>
<sequence>MSQFYMFIIVSLIIIITPGPDFILVTKNAITVNRHGGRMTSYGVVTGHIIYATASVLSLTALIAKSMVLFEVIKYTGVVYLLYLGIKAILSRTKSKEGENKEFETKLEDRLQVTQKGSKNKTCYLQGLASTLLNPKAIMFYISFLPQFIDLQGNVVMQSIVLAGLFILTVLLWFTLYLYILKYISSWLKKPSVEMVLDRITGIALISLGIKLAFEKI</sequence>
<evidence type="ECO:0000256" key="2">
    <source>
        <dbReference type="ARBA" id="ARBA00022475"/>
    </source>
</evidence>
<evidence type="ECO:0000256" key="5">
    <source>
        <dbReference type="ARBA" id="ARBA00023136"/>
    </source>
</evidence>
<protein>
    <submittedName>
        <fullName evidence="7">LysE family translocator</fullName>
    </submittedName>
</protein>
<proteinExistence type="predicted"/>
<feature type="transmembrane region" description="Helical" evidence="6">
    <location>
        <begin position="123"/>
        <end position="144"/>
    </location>
</feature>
<evidence type="ECO:0000256" key="3">
    <source>
        <dbReference type="ARBA" id="ARBA00022692"/>
    </source>
</evidence>
<evidence type="ECO:0000313" key="7">
    <source>
        <dbReference type="EMBL" id="MDD9783138.1"/>
    </source>
</evidence>
<comment type="caution">
    <text evidence="7">The sequence shown here is derived from an EMBL/GenBank/DDBJ whole genome shotgun (WGS) entry which is preliminary data.</text>
</comment>
<keyword evidence="2" id="KW-1003">Cell membrane</keyword>
<dbReference type="Pfam" id="PF01810">
    <property type="entry name" value="LysE"/>
    <property type="match status" value="1"/>
</dbReference>
<gene>
    <name evidence="7" type="ORF">PVE99_12095</name>
</gene>
<dbReference type="PANTHER" id="PTHR30086">
    <property type="entry name" value="ARGININE EXPORTER PROTEIN ARGO"/>
    <property type="match status" value="1"/>
</dbReference>
<comment type="subcellular location">
    <subcellularLocation>
        <location evidence="1">Cell membrane</location>
        <topology evidence="1">Multi-pass membrane protein</topology>
    </subcellularLocation>
</comment>
<dbReference type="PIRSF" id="PIRSF006324">
    <property type="entry name" value="LeuE"/>
    <property type="match status" value="1"/>
</dbReference>
<feature type="transmembrane region" description="Helical" evidence="6">
    <location>
        <begin position="68"/>
        <end position="86"/>
    </location>
</feature>
<evidence type="ECO:0000256" key="4">
    <source>
        <dbReference type="ARBA" id="ARBA00022989"/>
    </source>
</evidence>
<dbReference type="AlphaFoldDB" id="A0ABD4WSE7"/>
<keyword evidence="5 6" id="KW-0472">Membrane</keyword>
<reference evidence="7 8" key="1">
    <citation type="submission" date="2023-02" db="EMBL/GenBank/DDBJ databases">
        <authorList>
            <person name="Olszewska D."/>
        </authorList>
    </citation>
    <scope>NUCLEOTIDE SEQUENCE [LARGE SCALE GENOMIC DNA]</scope>
    <source>
        <strain evidence="7 8">FDU301</strain>
    </source>
</reference>
<feature type="transmembrane region" description="Helical" evidence="6">
    <location>
        <begin position="156"/>
        <end position="184"/>
    </location>
</feature>
<feature type="transmembrane region" description="Helical" evidence="6">
    <location>
        <begin position="42"/>
        <end position="62"/>
    </location>
</feature>
<evidence type="ECO:0000256" key="1">
    <source>
        <dbReference type="ARBA" id="ARBA00004651"/>
    </source>
</evidence>
<evidence type="ECO:0000313" key="8">
    <source>
        <dbReference type="Proteomes" id="UP001213771"/>
    </source>
</evidence>
<organism evidence="7 8">
    <name type="scientific">Priestia megaterium</name>
    <name type="common">Bacillus megaterium</name>
    <dbReference type="NCBI Taxonomy" id="1404"/>
    <lineage>
        <taxon>Bacteria</taxon>
        <taxon>Bacillati</taxon>
        <taxon>Bacillota</taxon>
        <taxon>Bacilli</taxon>
        <taxon>Bacillales</taxon>
        <taxon>Bacillaceae</taxon>
        <taxon>Priestia</taxon>
    </lineage>
</organism>
<dbReference type="InterPro" id="IPR001123">
    <property type="entry name" value="LeuE-type"/>
</dbReference>
<dbReference type="Proteomes" id="UP001213771">
    <property type="component" value="Unassembled WGS sequence"/>
</dbReference>